<comment type="caution">
    <text evidence="1">The sequence shown here is derived from an EMBL/GenBank/DDBJ whole genome shotgun (WGS) entry which is preliminary data.</text>
</comment>
<dbReference type="AlphaFoldDB" id="A0A4Z0CBW8"/>
<sequence>MHKAPPNILRFDLIVLAIFSSLYDSFPSPAELDIGAVSRRCVPDGASLDEVFAWTSVGEAAADWLAEEGFIRFERRSGHSRPSGTLFETRLTLKALTILGYLPASLKEAVPREALIHKIKKVLSTGAEKAGADAVKSLMTEVFKLSLGLAAGGVMSFTAC</sequence>
<accession>A0A4Z0CBW8</accession>
<reference evidence="1 2" key="1">
    <citation type="submission" date="2019-03" db="EMBL/GenBank/DDBJ databases">
        <title>Ramlibacter sp. 18x22-1, whole genome shotgun sequence.</title>
        <authorList>
            <person name="Zhang X."/>
            <person name="Feng G."/>
            <person name="Zhu H."/>
        </authorList>
    </citation>
    <scope>NUCLEOTIDE SEQUENCE [LARGE SCALE GENOMIC DNA]</scope>
    <source>
        <strain evidence="1 2">18x22-1</strain>
    </source>
</reference>
<dbReference type="Proteomes" id="UP000297839">
    <property type="component" value="Unassembled WGS sequence"/>
</dbReference>
<dbReference type="EMBL" id="SMLK01000001">
    <property type="protein sequence ID" value="TFZ07870.1"/>
    <property type="molecule type" value="Genomic_DNA"/>
</dbReference>
<evidence type="ECO:0000313" key="2">
    <source>
        <dbReference type="Proteomes" id="UP000297839"/>
    </source>
</evidence>
<keyword evidence="2" id="KW-1185">Reference proteome</keyword>
<name>A0A4Z0CBW8_9BURK</name>
<protein>
    <submittedName>
        <fullName evidence="1">Uncharacterized protein</fullName>
    </submittedName>
</protein>
<dbReference type="RefSeq" id="WP_135247808.1">
    <property type="nucleotide sequence ID" value="NZ_SMLK01000001.1"/>
</dbReference>
<gene>
    <name evidence="1" type="ORF">EZ216_01520</name>
</gene>
<organism evidence="1 2">
    <name type="scientific">Ramlibacter humi</name>
    <dbReference type="NCBI Taxonomy" id="2530451"/>
    <lineage>
        <taxon>Bacteria</taxon>
        <taxon>Pseudomonadati</taxon>
        <taxon>Pseudomonadota</taxon>
        <taxon>Betaproteobacteria</taxon>
        <taxon>Burkholderiales</taxon>
        <taxon>Comamonadaceae</taxon>
        <taxon>Ramlibacter</taxon>
    </lineage>
</organism>
<proteinExistence type="predicted"/>
<dbReference type="OrthoDB" id="7352393at2"/>
<evidence type="ECO:0000313" key="1">
    <source>
        <dbReference type="EMBL" id="TFZ07870.1"/>
    </source>
</evidence>